<reference evidence="2" key="1">
    <citation type="submission" date="2022-11" db="EMBL/GenBank/DDBJ databases">
        <authorList>
            <person name="Petersen C."/>
        </authorList>
    </citation>
    <scope>NUCLEOTIDE SEQUENCE</scope>
    <source>
        <strain evidence="2">IBT 19713</strain>
    </source>
</reference>
<dbReference type="EMBL" id="JAPQKS010000003">
    <property type="protein sequence ID" value="KAJ5238895.1"/>
    <property type="molecule type" value="Genomic_DNA"/>
</dbReference>
<protein>
    <submittedName>
        <fullName evidence="2">Acyl-CoA N-acyltransferase</fullName>
    </submittedName>
</protein>
<comment type="caution">
    <text evidence="2">The sequence shown here is derived from an EMBL/GenBank/DDBJ whole genome shotgun (WGS) entry which is preliminary data.</text>
</comment>
<evidence type="ECO:0000313" key="2">
    <source>
        <dbReference type="EMBL" id="KAJ5238895.1"/>
    </source>
</evidence>
<dbReference type="AlphaFoldDB" id="A0A9W9P6R8"/>
<dbReference type="PANTHER" id="PTHR43792:SF1">
    <property type="entry name" value="N-ACETYLTRANSFERASE DOMAIN-CONTAINING PROTEIN"/>
    <property type="match status" value="1"/>
</dbReference>
<proteinExistence type="predicted"/>
<dbReference type="InterPro" id="IPR016181">
    <property type="entry name" value="Acyl_CoA_acyltransferase"/>
</dbReference>
<dbReference type="PANTHER" id="PTHR43792">
    <property type="entry name" value="GNAT FAMILY, PUTATIVE (AFU_ORTHOLOGUE AFUA_3G00765)-RELATED-RELATED"/>
    <property type="match status" value="1"/>
</dbReference>
<dbReference type="RefSeq" id="XP_058331814.1">
    <property type="nucleotide sequence ID" value="XM_058472811.1"/>
</dbReference>
<name>A0A9W9P6R8_9EURO</name>
<dbReference type="SUPFAM" id="SSF55729">
    <property type="entry name" value="Acyl-CoA N-acyltransferases (Nat)"/>
    <property type="match status" value="1"/>
</dbReference>
<dbReference type="PROSITE" id="PS51186">
    <property type="entry name" value="GNAT"/>
    <property type="match status" value="1"/>
</dbReference>
<organism evidence="2 3">
    <name type="scientific">Penicillium chermesinum</name>
    <dbReference type="NCBI Taxonomy" id="63820"/>
    <lineage>
        <taxon>Eukaryota</taxon>
        <taxon>Fungi</taxon>
        <taxon>Dikarya</taxon>
        <taxon>Ascomycota</taxon>
        <taxon>Pezizomycotina</taxon>
        <taxon>Eurotiomycetes</taxon>
        <taxon>Eurotiomycetidae</taxon>
        <taxon>Eurotiales</taxon>
        <taxon>Aspergillaceae</taxon>
        <taxon>Penicillium</taxon>
    </lineage>
</organism>
<evidence type="ECO:0000313" key="3">
    <source>
        <dbReference type="Proteomes" id="UP001150941"/>
    </source>
</evidence>
<dbReference type="InterPro" id="IPR051531">
    <property type="entry name" value="N-acetyltransferase"/>
</dbReference>
<dbReference type="Proteomes" id="UP001150941">
    <property type="component" value="Unassembled WGS sequence"/>
</dbReference>
<sequence length="213" mass="24024">MDPETELLPFQEVEVLIPSPGPSIESDRLLLRPVAKRDTPALYAIRADPEVAKTNHPKTPFQSIKETEDWLAGKIFSMGPGDIIGRSFNYAILDKSIPESQEQVIGYISINAVHPCPEIGYSLAPKAWGQGFATEALELFLKMWWALPRRDREQSGVKEGDVEKIWAISEKQNKGSSRVLEKCGFEMVGRQSLKRMSFTNGLYRGRIFDIQKD</sequence>
<accession>A0A9W9P6R8</accession>
<feature type="domain" description="N-acetyltransferase" evidence="1">
    <location>
        <begin position="29"/>
        <end position="209"/>
    </location>
</feature>
<dbReference type="OrthoDB" id="4072826at2759"/>
<dbReference type="GeneID" id="83200114"/>
<gene>
    <name evidence="2" type="ORF">N7468_003514</name>
</gene>
<dbReference type="GO" id="GO:0016747">
    <property type="term" value="F:acyltransferase activity, transferring groups other than amino-acyl groups"/>
    <property type="evidence" value="ECO:0007669"/>
    <property type="project" value="InterPro"/>
</dbReference>
<reference evidence="2" key="2">
    <citation type="journal article" date="2023" name="IMA Fungus">
        <title>Comparative genomic study of the Penicillium genus elucidates a diverse pangenome and 15 lateral gene transfer events.</title>
        <authorList>
            <person name="Petersen C."/>
            <person name="Sorensen T."/>
            <person name="Nielsen M.R."/>
            <person name="Sondergaard T.E."/>
            <person name="Sorensen J.L."/>
            <person name="Fitzpatrick D.A."/>
            <person name="Frisvad J.C."/>
            <person name="Nielsen K.L."/>
        </authorList>
    </citation>
    <scope>NUCLEOTIDE SEQUENCE</scope>
    <source>
        <strain evidence="2">IBT 19713</strain>
    </source>
</reference>
<keyword evidence="3" id="KW-1185">Reference proteome</keyword>
<dbReference type="Gene3D" id="3.40.630.30">
    <property type="match status" value="1"/>
</dbReference>
<dbReference type="InterPro" id="IPR000182">
    <property type="entry name" value="GNAT_dom"/>
</dbReference>
<dbReference type="Pfam" id="PF13302">
    <property type="entry name" value="Acetyltransf_3"/>
    <property type="match status" value="1"/>
</dbReference>
<evidence type="ECO:0000259" key="1">
    <source>
        <dbReference type="PROSITE" id="PS51186"/>
    </source>
</evidence>